<dbReference type="EC" id="3.5.2.-" evidence="2"/>
<organism evidence="2 3">
    <name type="scientific">Burkholderia humptydooensis MSMB43</name>
    <dbReference type="NCBI Taxonomy" id="441157"/>
    <lineage>
        <taxon>Bacteria</taxon>
        <taxon>Pseudomonadati</taxon>
        <taxon>Pseudomonadota</taxon>
        <taxon>Betaproteobacteria</taxon>
        <taxon>Burkholderiales</taxon>
        <taxon>Burkholderiaceae</taxon>
        <taxon>Burkholderia</taxon>
        <taxon>pseudomallei group</taxon>
    </lineage>
</organism>
<dbReference type="Proteomes" id="UP000004682">
    <property type="component" value="Unassembled WGS sequence"/>
</dbReference>
<accession>A0ABN0G446</accession>
<keyword evidence="3" id="KW-1185">Reference proteome</keyword>
<dbReference type="InterPro" id="IPR026002">
    <property type="entry name" value="ATC_hydrolase-like"/>
</dbReference>
<feature type="compositionally biased region" description="Low complexity" evidence="1">
    <location>
        <begin position="177"/>
        <end position="192"/>
    </location>
</feature>
<proteinExistence type="predicted"/>
<sequence>MTIIPIHPAAGGAADGEPLGILARRRIEAEIIKPIYEIMKREFGVERAQAVIAEAVRGAALDAGRAFAAKELGGTSIASFAALQALWEKDDALDVDVRHADDTHYDYDVRRCAYAQMYREMGLAEIGHLLSCARDSVFIEGYDPRIALTRTRTLMQGGTHCDFRYRMAEPGRGGAGEAQAQTEAQTQTRESTGPTESSPGLRTRSSPESRAAGDAPGARPSSPPTPDRDAAASSPAGARANPGASDAAR</sequence>
<dbReference type="GO" id="GO:0016787">
    <property type="term" value="F:hydrolase activity"/>
    <property type="evidence" value="ECO:0007669"/>
    <property type="project" value="UniProtKB-KW"/>
</dbReference>
<name>A0ABN0G446_9BURK</name>
<dbReference type="EMBL" id="JH692064">
    <property type="protein sequence ID" value="EIP86936.1"/>
    <property type="molecule type" value="Genomic_DNA"/>
</dbReference>
<evidence type="ECO:0000313" key="2">
    <source>
        <dbReference type="EMBL" id="EIP86936.1"/>
    </source>
</evidence>
<protein>
    <submittedName>
        <fullName evidence="2">Product</fullName>
        <ecNumber evidence="2">3.5.2.-</ecNumber>
    </submittedName>
</protein>
<feature type="region of interest" description="Disordered" evidence="1">
    <location>
        <begin position="165"/>
        <end position="249"/>
    </location>
</feature>
<feature type="compositionally biased region" description="Polar residues" evidence="1">
    <location>
        <begin position="193"/>
        <end position="208"/>
    </location>
</feature>
<feature type="compositionally biased region" description="Low complexity" evidence="1">
    <location>
        <begin position="231"/>
        <end position="249"/>
    </location>
</feature>
<keyword evidence="2" id="KW-0378">Hydrolase</keyword>
<reference evidence="3" key="1">
    <citation type="journal article" date="2012" name="J. Bacteriol.">
        <title>Revised Genome Sequence of Burkholderia thailandensis MSMB43 with Improved Annotation.</title>
        <authorList>
            <person name="Zhuo Y."/>
            <person name="Liu L."/>
            <person name="Wang Q."/>
            <person name="Liu X."/>
            <person name="Ren B."/>
            <person name="Liu M."/>
            <person name="Ni P."/>
            <person name="Cheng Y.Q."/>
            <person name="Zhang L."/>
        </authorList>
    </citation>
    <scope>NUCLEOTIDE SEQUENCE [LARGE SCALE GENOMIC DNA]</scope>
    <source>
        <strain evidence="3">MSMB43</strain>
    </source>
</reference>
<dbReference type="RefSeq" id="WP_006027464.1">
    <property type="nucleotide sequence ID" value="NZ_ABBM01000700.1"/>
</dbReference>
<dbReference type="Pfam" id="PF14196">
    <property type="entry name" value="ATC_hydrolase"/>
    <property type="match status" value="1"/>
</dbReference>
<evidence type="ECO:0000256" key="1">
    <source>
        <dbReference type="SAM" id="MobiDB-lite"/>
    </source>
</evidence>
<evidence type="ECO:0000313" key="3">
    <source>
        <dbReference type="Proteomes" id="UP000004682"/>
    </source>
</evidence>
<gene>
    <name evidence="2" type="ORF">A33K_16539</name>
</gene>